<organism evidence="3 4">
    <name type="scientific">Paractinoplanes aksuensis</name>
    <dbReference type="NCBI Taxonomy" id="2939490"/>
    <lineage>
        <taxon>Bacteria</taxon>
        <taxon>Bacillati</taxon>
        <taxon>Actinomycetota</taxon>
        <taxon>Actinomycetes</taxon>
        <taxon>Micromonosporales</taxon>
        <taxon>Micromonosporaceae</taxon>
        <taxon>Paractinoplanes</taxon>
    </lineage>
</organism>
<keyword evidence="4" id="KW-1185">Reference proteome</keyword>
<proteinExistence type="predicted"/>
<keyword evidence="1 3" id="KW-0560">Oxidoreductase</keyword>
<gene>
    <name evidence="3" type="ORF">M1L60_38210</name>
</gene>
<protein>
    <submittedName>
        <fullName evidence="3">PPOX class F420-dependent oxidoreductase</fullName>
        <ecNumber evidence="3">1.-.-.-</ecNumber>
    </submittedName>
</protein>
<evidence type="ECO:0000259" key="2">
    <source>
        <dbReference type="Pfam" id="PF01243"/>
    </source>
</evidence>
<evidence type="ECO:0000313" key="4">
    <source>
        <dbReference type="Proteomes" id="UP001523369"/>
    </source>
</evidence>
<accession>A0ABT1E009</accession>
<dbReference type="Pfam" id="PF01243">
    <property type="entry name" value="PNPOx_N"/>
    <property type="match status" value="1"/>
</dbReference>
<comment type="caution">
    <text evidence="3">The sequence shown here is derived from an EMBL/GenBank/DDBJ whole genome shotgun (WGS) entry which is preliminary data.</text>
</comment>
<dbReference type="PANTHER" id="PTHR35176:SF11">
    <property type="entry name" value="PYRIDOXAMINE 5'-PHOSPHATE OXIDASE FAMILY PROTEIN"/>
    <property type="match status" value="1"/>
</dbReference>
<dbReference type="GO" id="GO:0016491">
    <property type="term" value="F:oxidoreductase activity"/>
    <property type="evidence" value="ECO:0007669"/>
    <property type="project" value="UniProtKB-KW"/>
</dbReference>
<dbReference type="EMBL" id="JAMYJR010000046">
    <property type="protein sequence ID" value="MCO8276428.1"/>
    <property type="molecule type" value="Genomic_DNA"/>
</dbReference>
<name>A0ABT1E009_9ACTN</name>
<dbReference type="SUPFAM" id="SSF50475">
    <property type="entry name" value="FMN-binding split barrel"/>
    <property type="match status" value="1"/>
</dbReference>
<dbReference type="EC" id="1.-.-.-" evidence="3"/>
<feature type="domain" description="Pyridoxamine 5'-phosphate oxidase N-terminal" evidence="2">
    <location>
        <begin position="5"/>
        <end position="97"/>
    </location>
</feature>
<dbReference type="NCBIfam" id="TIGR03666">
    <property type="entry name" value="Rv2061_F420"/>
    <property type="match status" value="1"/>
</dbReference>
<dbReference type="RefSeq" id="WP_253242461.1">
    <property type="nucleotide sequence ID" value="NZ_JAMYJR010000046.1"/>
</dbReference>
<dbReference type="InterPro" id="IPR019965">
    <property type="entry name" value="PPOX_F420-dep_Rv2061_put"/>
</dbReference>
<reference evidence="3 4" key="1">
    <citation type="submission" date="2022-06" db="EMBL/GenBank/DDBJ databases">
        <title>New Species of the Genus Actinoplanes, ActinopZanes ferrugineus.</title>
        <authorList>
            <person name="Ding P."/>
        </authorList>
    </citation>
    <scope>NUCLEOTIDE SEQUENCE [LARGE SCALE GENOMIC DNA]</scope>
    <source>
        <strain evidence="3 4">TRM88003</strain>
    </source>
</reference>
<dbReference type="PANTHER" id="PTHR35176">
    <property type="entry name" value="HEME OXYGENASE HI_0854-RELATED"/>
    <property type="match status" value="1"/>
</dbReference>
<evidence type="ECO:0000256" key="1">
    <source>
        <dbReference type="ARBA" id="ARBA00023002"/>
    </source>
</evidence>
<dbReference type="Proteomes" id="UP001523369">
    <property type="component" value="Unassembled WGS sequence"/>
</dbReference>
<dbReference type="InterPro" id="IPR052019">
    <property type="entry name" value="F420H2_bilvrd_red/Heme_oxyg"/>
</dbReference>
<dbReference type="Gene3D" id="2.30.110.10">
    <property type="entry name" value="Electron Transport, Fmn-binding Protein, Chain A"/>
    <property type="match status" value="1"/>
</dbReference>
<dbReference type="InterPro" id="IPR012349">
    <property type="entry name" value="Split_barrel_FMN-bd"/>
</dbReference>
<sequence>MPTLEQLGSEKYVLLTTFRKDGSPVATPVWVLPDGAGVAIWTETRSYKVKRVRKDPRVTVAACDIRGNVRGEAVEGTARIVSDAECDHFAKVLGRKYWVTGILGSLRYRILGHRDRITVIAIKPVTS</sequence>
<dbReference type="InterPro" id="IPR011576">
    <property type="entry name" value="Pyridox_Oxase_N"/>
</dbReference>
<evidence type="ECO:0000313" key="3">
    <source>
        <dbReference type="EMBL" id="MCO8276428.1"/>
    </source>
</evidence>